<dbReference type="OMA" id="TRCPLCM"/>
<evidence type="ECO:0000313" key="12">
    <source>
        <dbReference type="Proteomes" id="UP000694845"/>
    </source>
</evidence>
<evidence type="ECO:0000256" key="9">
    <source>
        <dbReference type="SAM" id="MobiDB-lite"/>
    </source>
</evidence>
<keyword evidence="12" id="KW-1185">Reference proteome</keyword>
<dbReference type="CDD" id="cd19809">
    <property type="entry name" value="Bbox1_TRIM45_C-X"/>
    <property type="match status" value="1"/>
</dbReference>
<dbReference type="PANTHER" id="PTHR25462">
    <property type="entry name" value="BONUS, ISOFORM C-RELATED"/>
    <property type="match status" value="1"/>
</dbReference>
<evidence type="ECO:0000256" key="4">
    <source>
        <dbReference type="ARBA" id="ARBA00022771"/>
    </source>
</evidence>
<feature type="region of interest" description="Disordered" evidence="9">
    <location>
        <begin position="1"/>
        <end position="32"/>
    </location>
</feature>
<evidence type="ECO:0000256" key="6">
    <source>
        <dbReference type="ARBA" id="ARBA00022833"/>
    </source>
</evidence>
<dbReference type="AlphaFoldDB" id="A0A8B7XXS6"/>
<dbReference type="Pfam" id="PF13445">
    <property type="entry name" value="zf-RING_UBOX"/>
    <property type="match status" value="1"/>
</dbReference>
<dbReference type="Gene3D" id="2.60.40.10">
    <property type="entry name" value="Immunoglobulins"/>
    <property type="match status" value="1"/>
</dbReference>
<evidence type="ECO:0000313" key="14">
    <source>
        <dbReference type="RefSeq" id="XP_022085057.1"/>
    </source>
</evidence>
<dbReference type="SUPFAM" id="SSF81296">
    <property type="entry name" value="E set domains"/>
    <property type="match status" value="1"/>
</dbReference>
<dbReference type="GO" id="GO:0005654">
    <property type="term" value="C:nucleoplasm"/>
    <property type="evidence" value="ECO:0007669"/>
    <property type="project" value="TreeGrafter"/>
</dbReference>
<dbReference type="RefSeq" id="XP_022085056.1">
    <property type="nucleotide sequence ID" value="XM_022229364.1"/>
</dbReference>
<dbReference type="InterPro" id="IPR003649">
    <property type="entry name" value="Bbox_C"/>
</dbReference>
<comment type="similarity">
    <text evidence="1">Belongs to the TRIM/RBCC family.</text>
</comment>
<feature type="region of interest" description="Disordered" evidence="9">
    <location>
        <begin position="73"/>
        <end position="93"/>
    </location>
</feature>
<accession>A0A8B7XXS6</accession>
<feature type="region of interest" description="Disordered" evidence="9">
    <location>
        <begin position="614"/>
        <end position="655"/>
    </location>
</feature>
<evidence type="ECO:0000256" key="8">
    <source>
        <dbReference type="PROSITE-ProRule" id="PRU00087"/>
    </source>
</evidence>
<feature type="compositionally biased region" description="Polar residues" evidence="9">
    <location>
        <begin position="1"/>
        <end position="10"/>
    </location>
</feature>
<keyword evidence="4 7" id="KW-0863">Zinc-finger</keyword>
<protein>
    <submittedName>
        <fullName evidence="13 14">Tripartite motif-containing protein 45-like</fullName>
    </submittedName>
</protein>
<dbReference type="GO" id="GO:0061630">
    <property type="term" value="F:ubiquitin protein ligase activity"/>
    <property type="evidence" value="ECO:0007669"/>
    <property type="project" value="TreeGrafter"/>
</dbReference>
<dbReference type="SUPFAM" id="SSF57845">
    <property type="entry name" value="B-box zinc-binding domain"/>
    <property type="match status" value="1"/>
</dbReference>
<dbReference type="Gene3D" id="3.30.160.60">
    <property type="entry name" value="Classic Zinc Finger"/>
    <property type="match status" value="1"/>
</dbReference>
<keyword evidence="2" id="KW-0479">Metal-binding</keyword>
<dbReference type="Proteomes" id="UP000694845">
    <property type="component" value="Unplaced"/>
</dbReference>
<dbReference type="Gene3D" id="4.10.830.40">
    <property type="match status" value="1"/>
</dbReference>
<feature type="compositionally biased region" description="Low complexity" evidence="9">
    <location>
        <begin position="11"/>
        <end position="28"/>
    </location>
</feature>
<dbReference type="InterPro" id="IPR014756">
    <property type="entry name" value="Ig_E-set"/>
</dbReference>
<dbReference type="OrthoDB" id="264520at2759"/>
<keyword evidence="5" id="KW-0833">Ubl conjugation pathway</keyword>
<dbReference type="InterPro" id="IPR013083">
    <property type="entry name" value="Znf_RING/FYVE/PHD"/>
</dbReference>
<dbReference type="InterPro" id="IPR001841">
    <property type="entry name" value="Znf_RING"/>
</dbReference>
<dbReference type="InterPro" id="IPR027370">
    <property type="entry name" value="Znf-RING_euk"/>
</dbReference>
<organism evidence="12 14">
    <name type="scientific">Acanthaster planci</name>
    <name type="common">Crown-of-thorns starfish</name>
    <dbReference type="NCBI Taxonomy" id="133434"/>
    <lineage>
        <taxon>Eukaryota</taxon>
        <taxon>Metazoa</taxon>
        <taxon>Echinodermata</taxon>
        <taxon>Eleutherozoa</taxon>
        <taxon>Asterozoa</taxon>
        <taxon>Asteroidea</taxon>
        <taxon>Valvatacea</taxon>
        <taxon>Valvatida</taxon>
        <taxon>Acanthasteridae</taxon>
        <taxon>Acanthaster</taxon>
    </lineage>
</organism>
<dbReference type="InterPro" id="IPR001298">
    <property type="entry name" value="Filamin/ABP280_rpt"/>
</dbReference>
<evidence type="ECO:0000256" key="7">
    <source>
        <dbReference type="PROSITE-ProRule" id="PRU00024"/>
    </source>
</evidence>
<evidence type="ECO:0000256" key="2">
    <source>
        <dbReference type="ARBA" id="ARBA00022723"/>
    </source>
</evidence>
<feature type="domain" description="RING-type" evidence="10">
    <location>
        <begin position="42"/>
        <end position="107"/>
    </location>
</feature>
<dbReference type="SMART" id="SM00557">
    <property type="entry name" value="IG_FLMN"/>
    <property type="match status" value="1"/>
</dbReference>
<gene>
    <name evidence="13 14" type="primary">LOC110976257</name>
</gene>
<sequence length="655" mass="71878">MSDTLSGDSESLSSATPSASATPPLSTPKHPITMETDLQQTCGICKKRYSDPRLLPCLHTFCSSCLKTLSPHLSSREDPSSPGSSLSSLGSGRSSQHSVIIRCPTCDLEVDLPCKGPELLPVDFMVKKQLMLESLKPESGETVCDLCTDNAKAVSRCMECMVNVCGFCAQAHKRQRKTATHTVLSMHEARRHGAASLSCPVICLKHPQEELKMYCETCDQSVCRDCCLVEHREHLVEYSEDVIQHHKRVLANLVARLQPHIQAIGGGINSINRTEVSVADRSTELHHDINSYFDNYIQALQAHRRSLLSHVSKVCEGRIKSLQGHHMQLQQLLRDMQHSCNTTTHALSESNTQEVLALKPTLGQRLSELNRVSYQCTPGVDNMLRFKSRAKAGKVNGYEVPGVLEVKQLDPMKCYVMGEGVHEARQGMISEFLLITQDIDGQPYNKGGEDVRATLAVESVRNRVVNCSIFDEDDGSYRIEYTPQIHATHTLSVFLDGQHIKGSPFKVTVHEGWREHTGIWHCCTFCSSEGSRQATCACGATMPGGFRGCGHGHPGHPGKWHWSCCALTKQDSECLWQHPLSPPRGARTDQEPGMQAGNQLGPNVNAGALVKKEPGTLALPGPNNTHGQRRGGGPTTGAETLRGKGRDKQVHTISL</sequence>
<evidence type="ECO:0000259" key="10">
    <source>
        <dbReference type="PROSITE" id="PS50089"/>
    </source>
</evidence>
<dbReference type="InterPro" id="IPR017868">
    <property type="entry name" value="Filamin/ABP280_repeat-like"/>
</dbReference>
<dbReference type="Pfam" id="PF00630">
    <property type="entry name" value="Filamin"/>
    <property type="match status" value="1"/>
</dbReference>
<dbReference type="InterPro" id="IPR013783">
    <property type="entry name" value="Ig-like_fold"/>
</dbReference>
<name>A0A8B7XXS6_ACAPL</name>
<evidence type="ECO:0000313" key="13">
    <source>
        <dbReference type="RefSeq" id="XP_022085056.1"/>
    </source>
</evidence>
<dbReference type="InterPro" id="IPR047153">
    <property type="entry name" value="TRIM45/56/19-like"/>
</dbReference>
<proteinExistence type="inferred from homology"/>
<dbReference type="PROSITE" id="PS50119">
    <property type="entry name" value="ZF_BBOX"/>
    <property type="match status" value="1"/>
</dbReference>
<evidence type="ECO:0000259" key="11">
    <source>
        <dbReference type="PROSITE" id="PS50119"/>
    </source>
</evidence>
<dbReference type="PROSITE" id="PS50194">
    <property type="entry name" value="FILAMIN_REPEAT"/>
    <property type="match status" value="1"/>
</dbReference>
<dbReference type="GO" id="GO:0008270">
    <property type="term" value="F:zinc ion binding"/>
    <property type="evidence" value="ECO:0007669"/>
    <property type="project" value="UniProtKB-KW"/>
</dbReference>
<dbReference type="KEGG" id="aplc:110976257"/>
<evidence type="ECO:0000256" key="5">
    <source>
        <dbReference type="ARBA" id="ARBA00022786"/>
    </source>
</evidence>
<dbReference type="Pfam" id="PF00643">
    <property type="entry name" value="zf-B_box"/>
    <property type="match status" value="1"/>
</dbReference>
<keyword evidence="6" id="KW-0862">Zinc</keyword>
<feature type="repeat" description="Filamin" evidence="8">
    <location>
        <begin position="406"/>
        <end position="509"/>
    </location>
</feature>
<feature type="compositionally biased region" description="Basic and acidic residues" evidence="9">
    <location>
        <begin position="641"/>
        <end position="655"/>
    </location>
</feature>
<dbReference type="InterPro" id="IPR000315">
    <property type="entry name" value="Znf_B-box"/>
</dbReference>
<feature type="domain" description="B box-type" evidence="11">
    <location>
        <begin position="198"/>
        <end position="234"/>
    </location>
</feature>
<dbReference type="RefSeq" id="XP_022085057.1">
    <property type="nucleotide sequence ID" value="XM_022229365.1"/>
</dbReference>
<dbReference type="SMART" id="SM00184">
    <property type="entry name" value="RING"/>
    <property type="match status" value="2"/>
</dbReference>
<evidence type="ECO:0000256" key="3">
    <source>
        <dbReference type="ARBA" id="ARBA00022737"/>
    </source>
</evidence>
<feature type="compositionally biased region" description="Low complexity" evidence="9">
    <location>
        <begin position="80"/>
        <end position="93"/>
    </location>
</feature>
<dbReference type="PANTHER" id="PTHR25462:SF291">
    <property type="entry name" value="E3 UBIQUITIN-PROTEIN LIGASE TRIM45"/>
    <property type="match status" value="1"/>
</dbReference>
<reference evidence="13 14" key="1">
    <citation type="submission" date="2025-04" db="UniProtKB">
        <authorList>
            <consortium name="RefSeq"/>
        </authorList>
    </citation>
    <scope>IDENTIFICATION</scope>
</reference>
<dbReference type="PROSITE" id="PS00518">
    <property type="entry name" value="ZF_RING_1"/>
    <property type="match status" value="1"/>
</dbReference>
<dbReference type="Gene3D" id="3.30.40.10">
    <property type="entry name" value="Zinc/RING finger domain, C3HC4 (zinc finger)"/>
    <property type="match status" value="1"/>
</dbReference>
<dbReference type="CDD" id="cd19785">
    <property type="entry name" value="Bbox2_TRIM45_C-X"/>
    <property type="match status" value="1"/>
</dbReference>
<keyword evidence="3" id="KW-0677">Repeat</keyword>
<evidence type="ECO:0000256" key="1">
    <source>
        <dbReference type="ARBA" id="ARBA00008518"/>
    </source>
</evidence>
<dbReference type="InterPro" id="IPR017907">
    <property type="entry name" value="Znf_RING_CS"/>
</dbReference>
<dbReference type="GeneID" id="110976257"/>
<dbReference type="SUPFAM" id="SSF57850">
    <property type="entry name" value="RING/U-box"/>
    <property type="match status" value="1"/>
</dbReference>
<dbReference type="PROSITE" id="PS50089">
    <property type="entry name" value="ZF_RING_2"/>
    <property type="match status" value="1"/>
</dbReference>
<dbReference type="SMART" id="SM00336">
    <property type="entry name" value="BBOX"/>
    <property type="match status" value="2"/>
</dbReference>
<dbReference type="SMART" id="SM00502">
    <property type="entry name" value="BBC"/>
    <property type="match status" value="1"/>
</dbReference>